<dbReference type="RefSeq" id="WP_119648344.1">
    <property type="nucleotide sequence ID" value="NZ_QXFI01000033.1"/>
</dbReference>
<evidence type="ECO:0000313" key="5">
    <source>
        <dbReference type="Proteomes" id="UP000321621"/>
    </source>
</evidence>
<organism evidence="2 4">
    <name type="scientific">Flagellimonas pelagia</name>
    <dbReference type="NCBI Taxonomy" id="2306998"/>
    <lineage>
        <taxon>Bacteria</taxon>
        <taxon>Pseudomonadati</taxon>
        <taxon>Bacteroidota</taxon>
        <taxon>Flavobacteriia</taxon>
        <taxon>Flavobacteriales</taxon>
        <taxon>Flavobacteriaceae</taxon>
        <taxon>Flagellimonas</taxon>
    </lineage>
</organism>
<accession>A0A3A1NHC5</accession>
<sequence length="219" mass="25189">MHRTFFMALLCLATSTVFAQDTFYPPKVEISDYTLSRFLTELTLAVGRQDQTFILDHLDPNIVNSFGGDGGIEEFKEYWDFKNNSTRFWEVVEQLLLIGGPKYEEGSDSYTIPYTFTDWPEKFDAFEYYVVMGTNVNIRDKPTTSDSKVIGQLSYQIVKYNAPDWKDQHKNPGWMNVTTTDGQITGYVFDKFLVSPIDYRMGFTKTTKGWVISMLVAGD</sequence>
<dbReference type="EMBL" id="QXFI01000033">
    <property type="protein sequence ID" value="RIV42846.1"/>
    <property type="molecule type" value="Genomic_DNA"/>
</dbReference>
<feature type="chain" id="PRO_5017296113" evidence="1">
    <location>
        <begin position="20"/>
        <end position="219"/>
    </location>
</feature>
<keyword evidence="5" id="KW-1185">Reference proteome</keyword>
<reference evidence="2 4" key="1">
    <citation type="submission" date="2018-08" db="EMBL/GenBank/DDBJ databases">
        <title>Proposal of Muricauda 72 sp.nov. and Muricauda NH166 sp.nov., isolated from seawater.</title>
        <authorList>
            <person name="Cheng H."/>
            <person name="Wu Y.-H."/>
            <person name="Guo L.-L."/>
            <person name="Xu X.-W."/>
        </authorList>
    </citation>
    <scope>NUCLEOTIDE SEQUENCE [LARGE SCALE GENOMIC DNA]</scope>
    <source>
        <strain evidence="2 4">72</strain>
    </source>
</reference>
<name>A0A3A1NHC5_9FLAO</name>
<proteinExistence type="predicted"/>
<dbReference type="OrthoDB" id="1418484at2"/>
<dbReference type="Proteomes" id="UP000266691">
    <property type="component" value="Unassembled WGS sequence"/>
</dbReference>
<evidence type="ECO:0000313" key="4">
    <source>
        <dbReference type="Proteomes" id="UP000266691"/>
    </source>
</evidence>
<dbReference type="AlphaFoldDB" id="A0A3A1NHC5"/>
<protein>
    <submittedName>
        <fullName evidence="2">SH3 domain-containing protein</fullName>
    </submittedName>
</protein>
<feature type="signal peptide" evidence="1">
    <location>
        <begin position="1"/>
        <end position="19"/>
    </location>
</feature>
<dbReference type="Proteomes" id="UP000321621">
    <property type="component" value="Unassembled WGS sequence"/>
</dbReference>
<reference evidence="3 5" key="2">
    <citation type="submission" date="2019-07" db="EMBL/GenBank/DDBJ databases">
        <title>Draft genome of two Muricauda strains isolated from deep sea.</title>
        <authorList>
            <person name="Sun C."/>
        </authorList>
    </citation>
    <scope>NUCLEOTIDE SEQUENCE [LARGE SCALE GENOMIC DNA]</scope>
    <source>
        <strain evidence="3 5">72</strain>
    </source>
</reference>
<dbReference type="Gene3D" id="2.30.30.40">
    <property type="entry name" value="SH3 Domains"/>
    <property type="match status" value="1"/>
</dbReference>
<evidence type="ECO:0000313" key="3">
    <source>
        <dbReference type="EMBL" id="TXJ92038.1"/>
    </source>
</evidence>
<evidence type="ECO:0000313" key="2">
    <source>
        <dbReference type="EMBL" id="RIV42846.1"/>
    </source>
</evidence>
<gene>
    <name evidence="2" type="ORF">D2V05_14605</name>
    <name evidence="3" type="ORF">FQ017_14470</name>
</gene>
<dbReference type="EMBL" id="VNWK01000033">
    <property type="protein sequence ID" value="TXJ92038.1"/>
    <property type="molecule type" value="Genomic_DNA"/>
</dbReference>
<evidence type="ECO:0000256" key="1">
    <source>
        <dbReference type="SAM" id="SignalP"/>
    </source>
</evidence>
<comment type="caution">
    <text evidence="2">The sequence shown here is derived from an EMBL/GenBank/DDBJ whole genome shotgun (WGS) entry which is preliminary data.</text>
</comment>
<keyword evidence="1" id="KW-0732">Signal</keyword>